<organism evidence="1">
    <name type="scientific">Culex pipiens</name>
    <name type="common">House mosquito</name>
    <dbReference type="NCBI Taxonomy" id="7175"/>
    <lineage>
        <taxon>Eukaryota</taxon>
        <taxon>Metazoa</taxon>
        <taxon>Ecdysozoa</taxon>
        <taxon>Arthropoda</taxon>
        <taxon>Hexapoda</taxon>
        <taxon>Insecta</taxon>
        <taxon>Pterygota</taxon>
        <taxon>Neoptera</taxon>
        <taxon>Endopterygota</taxon>
        <taxon>Diptera</taxon>
        <taxon>Nematocera</taxon>
        <taxon>Culicoidea</taxon>
        <taxon>Culicidae</taxon>
        <taxon>Culicinae</taxon>
        <taxon>Culicini</taxon>
        <taxon>Culex</taxon>
        <taxon>Culex</taxon>
    </lineage>
</organism>
<evidence type="ECO:0000313" key="1">
    <source>
        <dbReference type="EMBL" id="CAG6524739.1"/>
    </source>
</evidence>
<proteinExistence type="predicted"/>
<dbReference type="AlphaFoldDB" id="A0A8D8E502"/>
<dbReference type="EMBL" id="HBUE01295908">
    <property type="protein sequence ID" value="CAG6576422.1"/>
    <property type="molecule type" value="Transcribed_RNA"/>
</dbReference>
<dbReference type="EMBL" id="HBUE01190052">
    <property type="protein sequence ID" value="CAG6524739.1"/>
    <property type="molecule type" value="Transcribed_RNA"/>
</dbReference>
<reference evidence="1" key="1">
    <citation type="submission" date="2021-05" db="EMBL/GenBank/DDBJ databases">
        <authorList>
            <person name="Alioto T."/>
            <person name="Alioto T."/>
            <person name="Gomez Garrido J."/>
        </authorList>
    </citation>
    <scope>NUCLEOTIDE SEQUENCE</scope>
</reference>
<name>A0A8D8E502_CULPI</name>
<sequence length="101" mass="11653">MNFHSIPRRDASLVISVITLVSRSSSYSSRRWLLAPWKLRPLSEWISDGRPRRETKRRRAARNAAVVKSPTSSRWTAFVLKHTKTAMYAFCAAARRCTGFR</sequence>
<protein>
    <submittedName>
        <fullName evidence="1">(northern house mosquito) hypothetical protein</fullName>
    </submittedName>
</protein>
<accession>A0A8D8E502</accession>